<sequence length="399" mass="44130">MPFLSTRALKGLQQYQYKSGGYTIFDQWHQPFWNGITNLLPTWLAPNLITLIGITGLIVAFLVTATMVPEIQGQAPVWVYLMNAAAVFSYMHLDCIDGKQARRTGSSSPLGQLFDHGCDALSVHYLLACVATSLSLGSGWQSVMGMLSIMGPWLLAHWEEYHTGTMTYGTSTWGLTEANYLVITLHLWTAFFGVGFWTSHPSQLLPFIQPYLPAAVQGIGPYLSWADFQFNHLVLIAMGGCSIQLASQQVWRVLVQGEGKLQPQEKGHKALGQEAAVSHAAQMAAFMGLGVWWLLEPMHHGPAQAHVMGGAFGLLYALEATKLVMDHMAKEPFEIFWWPLWLLGGLILNSKLHCINPALAAWLAATAAVAKYLQYVLSIIDQICQFLDINCLTIKHKTI</sequence>
<evidence type="ECO:0000256" key="6">
    <source>
        <dbReference type="SAM" id="Phobius"/>
    </source>
</evidence>
<dbReference type="PROSITE" id="PS00379">
    <property type="entry name" value="CDP_ALCOHOL_P_TRANSF"/>
    <property type="match status" value="1"/>
</dbReference>
<dbReference type="EMBL" id="JALJOS010000014">
    <property type="protein sequence ID" value="KAK9831091.1"/>
    <property type="molecule type" value="Genomic_DNA"/>
</dbReference>
<evidence type="ECO:0008006" key="9">
    <source>
        <dbReference type="Google" id="ProtNLM"/>
    </source>
</evidence>
<feature type="transmembrane region" description="Helical" evidence="6">
    <location>
        <begin position="75"/>
        <end position="93"/>
    </location>
</feature>
<proteinExistence type="inferred from homology"/>
<keyword evidence="6" id="KW-0812">Transmembrane</keyword>
<dbReference type="InterPro" id="IPR014472">
    <property type="entry name" value="CHOPT"/>
</dbReference>
<dbReference type="PIRSF" id="PIRSF015665">
    <property type="entry name" value="CHOPT"/>
    <property type="match status" value="1"/>
</dbReference>
<keyword evidence="3 5" id="KW-0808">Transferase</keyword>
<feature type="transmembrane region" description="Helical" evidence="6">
    <location>
        <begin position="178"/>
        <end position="197"/>
    </location>
</feature>
<organism evidence="7 8">
    <name type="scientific">Apatococcus lobatus</name>
    <dbReference type="NCBI Taxonomy" id="904363"/>
    <lineage>
        <taxon>Eukaryota</taxon>
        <taxon>Viridiplantae</taxon>
        <taxon>Chlorophyta</taxon>
        <taxon>core chlorophytes</taxon>
        <taxon>Trebouxiophyceae</taxon>
        <taxon>Chlorellales</taxon>
        <taxon>Chlorellaceae</taxon>
        <taxon>Apatococcus</taxon>
    </lineage>
</organism>
<dbReference type="Pfam" id="PF01066">
    <property type="entry name" value="CDP-OH_P_transf"/>
    <property type="match status" value="1"/>
</dbReference>
<accession>A0AAW1RBC2</accession>
<name>A0AAW1RBC2_9CHLO</name>
<evidence type="ECO:0000256" key="4">
    <source>
        <dbReference type="ARBA" id="ARBA00023136"/>
    </source>
</evidence>
<keyword evidence="6" id="KW-1133">Transmembrane helix</keyword>
<comment type="caution">
    <text evidence="7">The sequence shown here is derived from an EMBL/GenBank/DDBJ whole genome shotgun (WGS) entry which is preliminary data.</text>
</comment>
<evidence type="ECO:0000256" key="1">
    <source>
        <dbReference type="ARBA" id="ARBA00004370"/>
    </source>
</evidence>
<dbReference type="PANTHER" id="PTHR10414">
    <property type="entry name" value="ETHANOLAMINEPHOSPHOTRANSFERASE"/>
    <property type="match status" value="1"/>
</dbReference>
<feature type="transmembrane region" description="Helical" evidence="6">
    <location>
        <begin position="43"/>
        <end position="63"/>
    </location>
</feature>
<dbReference type="GO" id="GO:0016020">
    <property type="term" value="C:membrane"/>
    <property type="evidence" value="ECO:0007669"/>
    <property type="project" value="UniProtKB-SubCell"/>
</dbReference>
<dbReference type="PANTHER" id="PTHR10414:SF37">
    <property type="entry name" value="BB IN A BOXCAR, ISOFORM C"/>
    <property type="match status" value="1"/>
</dbReference>
<evidence type="ECO:0000313" key="7">
    <source>
        <dbReference type="EMBL" id="KAK9831091.1"/>
    </source>
</evidence>
<evidence type="ECO:0000256" key="2">
    <source>
        <dbReference type="ARBA" id="ARBA00010441"/>
    </source>
</evidence>
<dbReference type="InterPro" id="IPR000462">
    <property type="entry name" value="CDP-OH_P_trans"/>
</dbReference>
<dbReference type="InterPro" id="IPR048254">
    <property type="entry name" value="CDP_ALCOHOL_P_TRANSF_CS"/>
</dbReference>
<comment type="similarity">
    <text evidence="2 5">Belongs to the CDP-alcohol phosphatidyltransferase class-I family.</text>
</comment>
<gene>
    <name evidence="7" type="ORF">WJX74_003232</name>
</gene>
<dbReference type="GO" id="GO:0016780">
    <property type="term" value="F:phosphotransferase activity, for other substituted phosphate groups"/>
    <property type="evidence" value="ECO:0007669"/>
    <property type="project" value="InterPro"/>
</dbReference>
<keyword evidence="8" id="KW-1185">Reference proteome</keyword>
<evidence type="ECO:0000256" key="5">
    <source>
        <dbReference type="RuleBase" id="RU003750"/>
    </source>
</evidence>
<dbReference type="GO" id="GO:0008654">
    <property type="term" value="P:phospholipid biosynthetic process"/>
    <property type="evidence" value="ECO:0007669"/>
    <property type="project" value="InterPro"/>
</dbReference>
<protein>
    <recommendedName>
        <fullName evidence="9">Ethanolaminephosphotransferase</fullName>
    </recommendedName>
</protein>
<reference evidence="7 8" key="1">
    <citation type="journal article" date="2024" name="Nat. Commun.">
        <title>Phylogenomics reveals the evolutionary origins of lichenization in chlorophyte algae.</title>
        <authorList>
            <person name="Puginier C."/>
            <person name="Libourel C."/>
            <person name="Otte J."/>
            <person name="Skaloud P."/>
            <person name="Haon M."/>
            <person name="Grisel S."/>
            <person name="Petersen M."/>
            <person name="Berrin J.G."/>
            <person name="Delaux P.M."/>
            <person name="Dal Grande F."/>
            <person name="Keller J."/>
        </authorList>
    </citation>
    <scope>NUCLEOTIDE SEQUENCE [LARGE SCALE GENOMIC DNA]</scope>
    <source>
        <strain evidence="7 8">SAG 2145</strain>
    </source>
</reference>
<dbReference type="InterPro" id="IPR043130">
    <property type="entry name" value="CDP-OH_PTrfase_TM_dom"/>
</dbReference>
<dbReference type="Proteomes" id="UP001438707">
    <property type="component" value="Unassembled WGS sequence"/>
</dbReference>
<evidence type="ECO:0000313" key="8">
    <source>
        <dbReference type="Proteomes" id="UP001438707"/>
    </source>
</evidence>
<keyword evidence="4 6" id="KW-0472">Membrane</keyword>
<evidence type="ECO:0000256" key="3">
    <source>
        <dbReference type="ARBA" id="ARBA00022679"/>
    </source>
</evidence>
<dbReference type="AlphaFoldDB" id="A0AAW1RBC2"/>
<dbReference type="Gene3D" id="1.20.120.1760">
    <property type="match status" value="1"/>
</dbReference>
<comment type="subcellular location">
    <subcellularLocation>
        <location evidence="1">Membrane</location>
    </subcellularLocation>
</comment>